<comment type="caution">
    <text evidence="1">The sequence shown here is derived from an EMBL/GenBank/DDBJ whole genome shotgun (WGS) entry which is preliminary data.</text>
</comment>
<dbReference type="Proteomes" id="UP000594638">
    <property type="component" value="Unassembled WGS sequence"/>
</dbReference>
<protein>
    <submittedName>
        <fullName evidence="1">Uncharacterized protein</fullName>
    </submittedName>
</protein>
<accession>A0A8S0VFN2</accession>
<organism evidence="1 2">
    <name type="scientific">Olea europaea subsp. europaea</name>
    <dbReference type="NCBI Taxonomy" id="158383"/>
    <lineage>
        <taxon>Eukaryota</taxon>
        <taxon>Viridiplantae</taxon>
        <taxon>Streptophyta</taxon>
        <taxon>Embryophyta</taxon>
        <taxon>Tracheophyta</taxon>
        <taxon>Spermatophyta</taxon>
        <taxon>Magnoliopsida</taxon>
        <taxon>eudicotyledons</taxon>
        <taxon>Gunneridae</taxon>
        <taxon>Pentapetalae</taxon>
        <taxon>asterids</taxon>
        <taxon>lamiids</taxon>
        <taxon>Lamiales</taxon>
        <taxon>Oleaceae</taxon>
        <taxon>Oleeae</taxon>
        <taxon>Olea</taxon>
    </lineage>
</organism>
<proteinExistence type="predicted"/>
<name>A0A8S0VFN2_OLEEU</name>
<keyword evidence="2" id="KW-1185">Reference proteome</keyword>
<dbReference type="Gramene" id="OE9A101555T1">
    <property type="protein sequence ID" value="OE9A101555C1"/>
    <property type="gene ID" value="OE9A101555"/>
</dbReference>
<dbReference type="AlphaFoldDB" id="A0A8S0VFN2"/>
<sequence>VERVLGEKEVENSLLLAGAVVQELGGFGSNPAPDWKARQLIPRELSVGGDAKDPNLAEPCSRFIS</sequence>
<gene>
    <name evidence="1" type="ORF">OLEA9_A101555</name>
</gene>
<dbReference type="EMBL" id="CACTIH010009431">
    <property type="protein sequence ID" value="CAA3031250.1"/>
    <property type="molecule type" value="Genomic_DNA"/>
</dbReference>
<reference evidence="1 2" key="1">
    <citation type="submission" date="2019-12" db="EMBL/GenBank/DDBJ databases">
        <authorList>
            <person name="Alioto T."/>
            <person name="Alioto T."/>
            <person name="Gomez Garrido J."/>
        </authorList>
    </citation>
    <scope>NUCLEOTIDE SEQUENCE [LARGE SCALE GENOMIC DNA]</scope>
</reference>
<evidence type="ECO:0000313" key="1">
    <source>
        <dbReference type="EMBL" id="CAA3031250.1"/>
    </source>
</evidence>
<evidence type="ECO:0000313" key="2">
    <source>
        <dbReference type="Proteomes" id="UP000594638"/>
    </source>
</evidence>
<feature type="non-terminal residue" evidence="1">
    <location>
        <position position="1"/>
    </location>
</feature>